<dbReference type="GO" id="GO:0031012">
    <property type="term" value="C:extracellular matrix"/>
    <property type="evidence" value="ECO:0007669"/>
    <property type="project" value="TreeGrafter"/>
</dbReference>
<organism evidence="1 2">
    <name type="scientific">Limosa lapponica baueri</name>
    <dbReference type="NCBI Taxonomy" id="1758121"/>
    <lineage>
        <taxon>Eukaryota</taxon>
        <taxon>Metazoa</taxon>
        <taxon>Chordata</taxon>
        <taxon>Craniata</taxon>
        <taxon>Vertebrata</taxon>
        <taxon>Euteleostomi</taxon>
        <taxon>Archelosauria</taxon>
        <taxon>Archosauria</taxon>
        <taxon>Dinosauria</taxon>
        <taxon>Saurischia</taxon>
        <taxon>Theropoda</taxon>
        <taxon>Coelurosauria</taxon>
        <taxon>Aves</taxon>
        <taxon>Neognathae</taxon>
        <taxon>Neoaves</taxon>
        <taxon>Charadriiformes</taxon>
        <taxon>Scolopacidae</taxon>
        <taxon>Limosa</taxon>
    </lineage>
</organism>
<dbReference type="Proteomes" id="UP000233556">
    <property type="component" value="Unassembled WGS sequence"/>
</dbReference>
<protein>
    <submittedName>
        <fullName evidence="1">Mitochondrial fission process protein 1</fullName>
    </submittedName>
</protein>
<evidence type="ECO:0000313" key="1">
    <source>
        <dbReference type="EMBL" id="PKU34569.1"/>
    </source>
</evidence>
<gene>
    <name evidence="1" type="ORF">llap_15125</name>
</gene>
<dbReference type="AlphaFoldDB" id="A0A2I0TL83"/>
<dbReference type="EMBL" id="KZ508991">
    <property type="protein sequence ID" value="PKU34569.1"/>
    <property type="molecule type" value="Genomic_DNA"/>
</dbReference>
<sequence length="195" mass="22201">MISKVLSNHEDEEDEEGVALYTKKLIGCEELSLKNTHEQVESLWVRIRDGGNKRNLVVGVYYRPPDQGDPTDETFLLQLQELADSRPAGGLQPPLIQEELEAIVYEENDDIVAIAETWWDDTPNWGAAMDGYKLFRSDRQGRRGGGVALYVRECFDCLELNDGDERVKCLWVRIRGKVNKADIMVGVCYRPPNQD</sequence>
<dbReference type="PANTHER" id="PTHR33395">
    <property type="entry name" value="TRANSCRIPTASE, PUTATIVE-RELATED-RELATED"/>
    <property type="match status" value="1"/>
</dbReference>
<dbReference type="InterPro" id="IPR036691">
    <property type="entry name" value="Endo/exonu/phosph_ase_sf"/>
</dbReference>
<dbReference type="GO" id="GO:0003824">
    <property type="term" value="F:catalytic activity"/>
    <property type="evidence" value="ECO:0007669"/>
    <property type="project" value="InterPro"/>
</dbReference>
<dbReference type="OrthoDB" id="6152807at2759"/>
<dbReference type="SUPFAM" id="SSF56219">
    <property type="entry name" value="DNase I-like"/>
    <property type="match status" value="1"/>
</dbReference>
<dbReference type="PANTHER" id="PTHR33395:SF22">
    <property type="entry name" value="REVERSE TRANSCRIPTASE DOMAIN-CONTAINING PROTEIN"/>
    <property type="match status" value="1"/>
</dbReference>
<dbReference type="Gene3D" id="3.60.10.10">
    <property type="entry name" value="Endonuclease/exonuclease/phosphatase"/>
    <property type="match status" value="1"/>
</dbReference>
<reference evidence="2" key="1">
    <citation type="submission" date="2017-11" db="EMBL/GenBank/DDBJ databases">
        <authorList>
            <person name="Lima N.C."/>
            <person name="Parody-Merino A.M."/>
            <person name="Battley P.F."/>
            <person name="Fidler A.E."/>
            <person name="Prosdocimi F."/>
        </authorList>
    </citation>
    <scope>NUCLEOTIDE SEQUENCE [LARGE SCALE GENOMIC DNA]</scope>
</reference>
<dbReference type="GO" id="GO:0007508">
    <property type="term" value="P:larval heart development"/>
    <property type="evidence" value="ECO:0007669"/>
    <property type="project" value="TreeGrafter"/>
</dbReference>
<keyword evidence="2" id="KW-1185">Reference proteome</keyword>
<dbReference type="GO" id="GO:0061343">
    <property type="term" value="P:cell adhesion involved in heart morphogenesis"/>
    <property type="evidence" value="ECO:0007669"/>
    <property type="project" value="TreeGrafter"/>
</dbReference>
<name>A0A2I0TL83_LIMLA</name>
<accession>A0A2I0TL83</accession>
<reference evidence="2" key="2">
    <citation type="submission" date="2017-12" db="EMBL/GenBank/DDBJ databases">
        <title>Genome sequence of the Bar-tailed Godwit (Limosa lapponica baueri).</title>
        <authorList>
            <person name="Lima N.C.B."/>
            <person name="Parody-Merino A.M."/>
            <person name="Battley P.F."/>
            <person name="Fidler A.E."/>
            <person name="Prosdocimi F."/>
        </authorList>
    </citation>
    <scope>NUCLEOTIDE SEQUENCE [LARGE SCALE GENOMIC DNA]</scope>
</reference>
<proteinExistence type="predicted"/>
<evidence type="ECO:0000313" key="2">
    <source>
        <dbReference type="Proteomes" id="UP000233556"/>
    </source>
</evidence>